<comment type="caution">
    <text evidence="7">The sequence shown here is derived from an EMBL/GenBank/DDBJ whole genome shotgun (WGS) entry which is preliminary data.</text>
</comment>
<dbReference type="EMBL" id="BAABFO010000033">
    <property type="protein sequence ID" value="GAA4342375.1"/>
    <property type="molecule type" value="Genomic_DNA"/>
</dbReference>
<evidence type="ECO:0000256" key="1">
    <source>
        <dbReference type="ARBA" id="ARBA00004514"/>
    </source>
</evidence>
<keyword evidence="3 6" id="KW-0963">Cytoplasm</keyword>
<keyword evidence="7" id="KW-0282">Flagellum</keyword>
<evidence type="ECO:0000256" key="4">
    <source>
        <dbReference type="ARBA" id="ARBA00022795"/>
    </source>
</evidence>
<evidence type="ECO:0000256" key="6">
    <source>
        <dbReference type="PIRNR" id="PIRNR039090"/>
    </source>
</evidence>
<dbReference type="PANTHER" id="PTHR34773:SF1">
    <property type="entry name" value="FLAGELLAR SECRETION CHAPERONE FLIS"/>
    <property type="match status" value="1"/>
</dbReference>
<dbReference type="InterPro" id="IPR036584">
    <property type="entry name" value="FliS_sf"/>
</dbReference>
<keyword evidence="4 6" id="KW-1005">Bacterial flagellum biogenesis</keyword>
<evidence type="ECO:0000256" key="3">
    <source>
        <dbReference type="ARBA" id="ARBA00022490"/>
    </source>
</evidence>
<keyword evidence="5" id="KW-0143">Chaperone</keyword>
<dbReference type="CDD" id="cd16098">
    <property type="entry name" value="FliS"/>
    <property type="match status" value="1"/>
</dbReference>
<protein>
    <recommendedName>
        <fullName evidence="6">Flagellar secretion chaperone FliS</fullName>
    </recommendedName>
</protein>
<comment type="subcellular location">
    <subcellularLocation>
        <location evidence="1 6">Cytoplasm</location>
        <location evidence="1 6">Cytosol</location>
    </subcellularLocation>
</comment>
<accession>A0ABP8HPS2</accession>
<evidence type="ECO:0000256" key="5">
    <source>
        <dbReference type="ARBA" id="ARBA00023186"/>
    </source>
</evidence>
<dbReference type="PANTHER" id="PTHR34773">
    <property type="entry name" value="FLAGELLAR SECRETION CHAPERONE FLIS"/>
    <property type="match status" value="1"/>
</dbReference>
<dbReference type="SUPFAM" id="SSF101116">
    <property type="entry name" value="Flagellar export chaperone FliS"/>
    <property type="match status" value="1"/>
</dbReference>
<organism evidence="7 8">
    <name type="scientific">Pigmentiphaga soli</name>
    <dbReference type="NCBI Taxonomy" id="1007095"/>
    <lineage>
        <taxon>Bacteria</taxon>
        <taxon>Pseudomonadati</taxon>
        <taxon>Pseudomonadota</taxon>
        <taxon>Betaproteobacteria</taxon>
        <taxon>Burkholderiales</taxon>
        <taxon>Alcaligenaceae</taxon>
        <taxon>Pigmentiphaga</taxon>
    </lineage>
</organism>
<evidence type="ECO:0000256" key="2">
    <source>
        <dbReference type="ARBA" id="ARBA00008787"/>
    </source>
</evidence>
<gene>
    <name evidence="7" type="primary">fliS</name>
    <name evidence="7" type="ORF">GCM10023144_44360</name>
</gene>
<keyword evidence="7" id="KW-0969">Cilium</keyword>
<reference evidence="8" key="1">
    <citation type="journal article" date="2019" name="Int. J. Syst. Evol. Microbiol.">
        <title>The Global Catalogue of Microorganisms (GCM) 10K type strain sequencing project: providing services to taxonomists for standard genome sequencing and annotation.</title>
        <authorList>
            <consortium name="The Broad Institute Genomics Platform"/>
            <consortium name="The Broad Institute Genome Sequencing Center for Infectious Disease"/>
            <person name="Wu L."/>
            <person name="Ma J."/>
        </authorList>
    </citation>
    <scope>NUCLEOTIDE SEQUENCE [LARGE SCALE GENOMIC DNA]</scope>
    <source>
        <strain evidence="8">JCM 17666</strain>
    </source>
</reference>
<sequence>MSGFATFGARAYASVGVETGVSSSTPHGLVLMLYDGALESLRLARGCLQAGDPIGKTRAVSRATRIIDEGLRCSLDFKAGGDLAGQLDSLYDYMCRRTLHAGIENDAAALEEVIGLLDGLRGAWASIAPAAQVAA</sequence>
<keyword evidence="7" id="KW-0966">Cell projection</keyword>
<dbReference type="InterPro" id="IPR003713">
    <property type="entry name" value="FliS"/>
</dbReference>
<dbReference type="Proteomes" id="UP001501671">
    <property type="component" value="Unassembled WGS sequence"/>
</dbReference>
<dbReference type="RefSeq" id="WP_345252122.1">
    <property type="nucleotide sequence ID" value="NZ_BAABFO010000033.1"/>
</dbReference>
<proteinExistence type="inferred from homology"/>
<dbReference type="PIRSF" id="PIRSF039090">
    <property type="entry name" value="Flis"/>
    <property type="match status" value="1"/>
</dbReference>
<dbReference type="Gene3D" id="1.20.120.340">
    <property type="entry name" value="Flagellar protein FliS"/>
    <property type="match status" value="1"/>
</dbReference>
<comment type="similarity">
    <text evidence="2 6">Belongs to the FliS family.</text>
</comment>
<dbReference type="NCBIfam" id="TIGR00208">
    <property type="entry name" value="fliS"/>
    <property type="match status" value="1"/>
</dbReference>
<evidence type="ECO:0000313" key="8">
    <source>
        <dbReference type="Proteomes" id="UP001501671"/>
    </source>
</evidence>
<evidence type="ECO:0000313" key="7">
    <source>
        <dbReference type="EMBL" id="GAA4342375.1"/>
    </source>
</evidence>
<name>A0ABP8HPS2_9BURK</name>
<dbReference type="Pfam" id="PF02561">
    <property type="entry name" value="FliS"/>
    <property type="match status" value="1"/>
</dbReference>
<keyword evidence="8" id="KW-1185">Reference proteome</keyword>